<reference evidence="7 8" key="1">
    <citation type="submission" date="2018-09" db="EMBL/GenBank/DDBJ databases">
        <authorList>
            <person name="Zhu H."/>
        </authorList>
    </citation>
    <scope>NUCLEOTIDE SEQUENCE [LARGE SCALE GENOMIC DNA]</scope>
    <source>
        <strain evidence="7 8">K2W22B-5</strain>
    </source>
</reference>
<dbReference type="EMBL" id="QYUL01000005">
    <property type="protein sequence ID" value="RJF77258.1"/>
    <property type="molecule type" value="Genomic_DNA"/>
</dbReference>
<accession>A0A418VM57</accession>
<evidence type="ECO:0000256" key="2">
    <source>
        <dbReference type="ARBA" id="ARBA00023125"/>
    </source>
</evidence>
<dbReference type="InterPro" id="IPR039536">
    <property type="entry name" value="TetR_C_Proteobacteria"/>
</dbReference>
<dbReference type="PROSITE" id="PS50977">
    <property type="entry name" value="HTH_TETR_2"/>
    <property type="match status" value="1"/>
</dbReference>
<name>A0A418VM57_9PROT</name>
<keyword evidence="1" id="KW-0805">Transcription regulation</keyword>
<keyword evidence="8" id="KW-1185">Reference proteome</keyword>
<dbReference type="Proteomes" id="UP000283458">
    <property type="component" value="Unassembled WGS sequence"/>
</dbReference>
<dbReference type="Pfam" id="PF00440">
    <property type="entry name" value="TetR_N"/>
    <property type="match status" value="1"/>
</dbReference>
<dbReference type="InterPro" id="IPR001647">
    <property type="entry name" value="HTH_TetR"/>
</dbReference>
<feature type="DNA-binding region" description="H-T-H motif" evidence="4">
    <location>
        <begin position="52"/>
        <end position="71"/>
    </location>
</feature>
<dbReference type="PRINTS" id="PR00455">
    <property type="entry name" value="HTHTETR"/>
</dbReference>
<proteinExistence type="predicted"/>
<organism evidence="7 8">
    <name type="scientific">Azospirillum cavernae</name>
    <dbReference type="NCBI Taxonomy" id="2320860"/>
    <lineage>
        <taxon>Bacteria</taxon>
        <taxon>Pseudomonadati</taxon>
        <taxon>Pseudomonadota</taxon>
        <taxon>Alphaproteobacteria</taxon>
        <taxon>Rhodospirillales</taxon>
        <taxon>Azospirillaceae</taxon>
        <taxon>Azospirillum</taxon>
    </lineage>
</organism>
<dbReference type="PANTHER" id="PTHR30055">
    <property type="entry name" value="HTH-TYPE TRANSCRIPTIONAL REGULATOR RUTR"/>
    <property type="match status" value="1"/>
</dbReference>
<dbReference type="OrthoDB" id="7584337at2"/>
<evidence type="ECO:0000256" key="1">
    <source>
        <dbReference type="ARBA" id="ARBA00023015"/>
    </source>
</evidence>
<dbReference type="PANTHER" id="PTHR30055:SF146">
    <property type="entry name" value="HTH-TYPE TRANSCRIPTIONAL DUAL REGULATOR CECR"/>
    <property type="match status" value="1"/>
</dbReference>
<evidence type="ECO:0000313" key="8">
    <source>
        <dbReference type="Proteomes" id="UP000283458"/>
    </source>
</evidence>
<feature type="region of interest" description="Disordered" evidence="5">
    <location>
        <begin position="1"/>
        <end position="29"/>
    </location>
</feature>
<gene>
    <name evidence="7" type="ORF">D3877_25935</name>
</gene>
<dbReference type="InterPro" id="IPR036271">
    <property type="entry name" value="Tet_transcr_reg_TetR-rel_C_sf"/>
</dbReference>
<evidence type="ECO:0000256" key="5">
    <source>
        <dbReference type="SAM" id="MobiDB-lite"/>
    </source>
</evidence>
<dbReference type="FunFam" id="1.10.10.60:FF:000141">
    <property type="entry name" value="TetR family transcriptional regulator"/>
    <property type="match status" value="1"/>
</dbReference>
<protein>
    <submittedName>
        <fullName evidence="7">TetR family transcriptional regulator</fullName>
    </submittedName>
</protein>
<evidence type="ECO:0000313" key="7">
    <source>
        <dbReference type="EMBL" id="RJF77258.1"/>
    </source>
</evidence>
<dbReference type="SUPFAM" id="SSF48498">
    <property type="entry name" value="Tetracyclin repressor-like, C-terminal domain"/>
    <property type="match status" value="1"/>
</dbReference>
<evidence type="ECO:0000256" key="4">
    <source>
        <dbReference type="PROSITE-ProRule" id="PRU00335"/>
    </source>
</evidence>
<evidence type="ECO:0000259" key="6">
    <source>
        <dbReference type="PROSITE" id="PS50977"/>
    </source>
</evidence>
<dbReference type="GO" id="GO:0003700">
    <property type="term" value="F:DNA-binding transcription factor activity"/>
    <property type="evidence" value="ECO:0007669"/>
    <property type="project" value="TreeGrafter"/>
</dbReference>
<dbReference type="GO" id="GO:0000976">
    <property type="term" value="F:transcription cis-regulatory region binding"/>
    <property type="evidence" value="ECO:0007669"/>
    <property type="project" value="TreeGrafter"/>
</dbReference>
<keyword evidence="2 4" id="KW-0238">DNA-binding</keyword>
<keyword evidence="3" id="KW-0804">Transcription</keyword>
<dbReference type="RefSeq" id="WP_119833698.1">
    <property type="nucleotide sequence ID" value="NZ_QYUL01000005.1"/>
</dbReference>
<comment type="caution">
    <text evidence="7">The sequence shown here is derived from an EMBL/GenBank/DDBJ whole genome shotgun (WGS) entry which is preliminary data.</text>
</comment>
<feature type="compositionally biased region" description="Basic and acidic residues" evidence="5">
    <location>
        <begin position="1"/>
        <end position="16"/>
    </location>
</feature>
<dbReference type="AlphaFoldDB" id="A0A418VM57"/>
<dbReference type="InterPro" id="IPR050109">
    <property type="entry name" value="HTH-type_TetR-like_transc_reg"/>
</dbReference>
<dbReference type="Gene3D" id="1.10.10.60">
    <property type="entry name" value="Homeodomain-like"/>
    <property type="match status" value="1"/>
</dbReference>
<sequence length="223" mass="24430">MKQDKKARSEDLEGSKRPHGGRPTLKEAEQLHGRILDVATELFTKHGYGETSIEAIAASAGIGKLTLYRRFGDKDALFQAVALRMSEQSRSAMAAIGENNQNPSDALTEAGSFLLNVVLSPQSVAFHRIVFSEAARLPELCASMHQDAPSDRGHPIRRIILRFAEQGVLDINDVDFLTHQFVQAVIGNPLRKALLGGPPMSAQARQDHVRKTVALFLRGAVRD</sequence>
<feature type="domain" description="HTH tetR-type" evidence="6">
    <location>
        <begin position="29"/>
        <end position="89"/>
    </location>
</feature>
<evidence type="ECO:0000256" key="3">
    <source>
        <dbReference type="ARBA" id="ARBA00023163"/>
    </source>
</evidence>
<dbReference type="Pfam" id="PF14246">
    <property type="entry name" value="TetR_C_7"/>
    <property type="match status" value="1"/>
</dbReference>
<dbReference type="SUPFAM" id="SSF46689">
    <property type="entry name" value="Homeodomain-like"/>
    <property type="match status" value="1"/>
</dbReference>
<dbReference type="InterPro" id="IPR009057">
    <property type="entry name" value="Homeodomain-like_sf"/>
</dbReference>
<dbReference type="Gene3D" id="1.10.357.10">
    <property type="entry name" value="Tetracycline Repressor, domain 2"/>
    <property type="match status" value="1"/>
</dbReference>